<dbReference type="SUPFAM" id="SSF55166">
    <property type="entry name" value="Hedgehog/DD-peptidase"/>
    <property type="match status" value="1"/>
</dbReference>
<dbReference type="Gene3D" id="3.30.1380.10">
    <property type="match status" value="1"/>
</dbReference>
<feature type="signal peptide" evidence="1">
    <location>
        <begin position="1"/>
        <end position="26"/>
    </location>
</feature>
<dbReference type="Pfam" id="PF13539">
    <property type="entry name" value="Peptidase_M15_4"/>
    <property type="match status" value="1"/>
</dbReference>
<evidence type="ECO:0000313" key="4">
    <source>
        <dbReference type="Proteomes" id="UP001017257"/>
    </source>
</evidence>
<dbReference type="InterPro" id="IPR039561">
    <property type="entry name" value="Peptidase_M15C"/>
</dbReference>
<name>A0ABY5RTU8_9HYPH</name>
<sequence>MLRQVHPLFARILILLLFSFCPDARAQVGLSDESERPPDARLNPHLGPGGVYARIPARDDLGRDQLAMFRTWNPDPIGHHEANIRALNPVLARVILKVQADNPRLTFVIGSGKRDAKLQRKAVAWGWSRTQGSPHRTGDAVDLWPLDQDGRVYFDPGVQTRIAEAVAKAAAALGVPVRWGGHFHGFKDMDRSHFELSSR</sequence>
<organism evidence="3 4">
    <name type="scientific">Microvirga terrae</name>
    <dbReference type="NCBI Taxonomy" id="2740529"/>
    <lineage>
        <taxon>Bacteria</taxon>
        <taxon>Pseudomonadati</taxon>
        <taxon>Pseudomonadota</taxon>
        <taxon>Alphaproteobacteria</taxon>
        <taxon>Hyphomicrobiales</taxon>
        <taxon>Methylobacteriaceae</taxon>
        <taxon>Microvirga</taxon>
    </lineage>
</organism>
<dbReference type="EMBL" id="CP102845">
    <property type="protein sequence ID" value="UVF20690.1"/>
    <property type="molecule type" value="Genomic_DNA"/>
</dbReference>
<keyword evidence="4" id="KW-1185">Reference proteome</keyword>
<evidence type="ECO:0000259" key="2">
    <source>
        <dbReference type="Pfam" id="PF13539"/>
    </source>
</evidence>
<protein>
    <submittedName>
        <fullName evidence="3">M15 family metallopeptidase</fullName>
    </submittedName>
</protein>
<reference evidence="3" key="1">
    <citation type="submission" date="2022-08" db="EMBL/GenBank/DDBJ databases">
        <title>Microvirga terrae sp. nov., isolated from soil.</title>
        <authorList>
            <person name="Kim K.H."/>
            <person name="Seo Y.L."/>
            <person name="Kim J.M."/>
            <person name="Lee J.K."/>
            <person name="Han D.M."/>
            <person name="Jeon C.O."/>
        </authorList>
    </citation>
    <scope>NUCLEOTIDE SEQUENCE</scope>
    <source>
        <strain evidence="3">R24</strain>
    </source>
</reference>
<feature type="domain" description="Peptidase M15C" evidence="2">
    <location>
        <begin position="130"/>
        <end position="196"/>
    </location>
</feature>
<dbReference type="RefSeq" id="WP_259060496.1">
    <property type="nucleotide sequence ID" value="NZ_CP102845.1"/>
</dbReference>
<accession>A0ABY5RTU8</accession>
<dbReference type="Proteomes" id="UP001017257">
    <property type="component" value="Chromosome"/>
</dbReference>
<dbReference type="InterPro" id="IPR009045">
    <property type="entry name" value="Zn_M74/Hedgehog-like"/>
</dbReference>
<evidence type="ECO:0000256" key="1">
    <source>
        <dbReference type="SAM" id="SignalP"/>
    </source>
</evidence>
<keyword evidence="1" id="KW-0732">Signal</keyword>
<feature type="chain" id="PRO_5045465155" evidence="1">
    <location>
        <begin position="27"/>
        <end position="199"/>
    </location>
</feature>
<evidence type="ECO:0000313" key="3">
    <source>
        <dbReference type="EMBL" id="UVF20690.1"/>
    </source>
</evidence>
<gene>
    <name evidence="3" type="ORF">HPT29_006065</name>
</gene>
<proteinExistence type="predicted"/>